<proteinExistence type="predicted"/>
<feature type="domain" description="MobA/VirD2-like nuclease" evidence="2">
    <location>
        <begin position="106"/>
        <end position="200"/>
    </location>
</feature>
<sequence length="375" mass="41322">MNEDDVLALPSLMEAWRPPVGGKRSVRGATLRISSGRGRGHTADNVRAKLARIVRKAPEVVVKVSGRQRGGGHLSAHLEYIGRHGKLDVETGDGERIASVAGLWELAAEWEALDDATNRGRSRPTSISMVLSMPAGIPADIVHDAARAFARVELGERFSYAMALHTDTGHPHVHITVAAEGYQGVRFNPRKADLHAFRESFAHELRARGVEAEATPRRARGIVRKADPSAVRHIELRGHRRPKDRGGESVRLRRRTLDEAVRIARAPEPEYRPQDDQALRRQQAIRGAYEEAARALDGSGRSQDRALAAEVRNFVADMPLPLSRRLALAVQIGQRDRRVVAGQGSDLERGGDKKGTERGADRREPAPDDRGGRRR</sequence>
<organism evidence="3 4">
    <name type="scientific">Novosphingobium panipatense</name>
    <dbReference type="NCBI Taxonomy" id="428991"/>
    <lineage>
        <taxon>Bacteria</taxon>
        <taxon>Pseudomonadati</taxon>
        <taxon>Pseudomonadota</taxon>
        <taxon>Alphaproteobacteria</taxon>
        <taxon>Sphingomonadales</taxon>
        <taxon>Sphingomonadaceae</taxon>
        <taxon>Novosphingobium</taxon>
    </lineage>
</organism>
<comment type="caution">
    <text evidence="3">The sequence shown here is derived from an EMBL/GenBank/DDBJ whole genome shotgun (WGS) entry which is preliminary data.</text>
</comment>
<reference evidence="3 4" key="1">
    <citation type="submission" date="2017-05" db="EMBL/GenBank/DDBJ databases">
        <authorList>
            <person name="Varghese N."/>
            <person name="Submissions S."/>
        </authorList>
    </citation>
    <scope>NUCLEOTIDE SEQUENCE [LARGE SCALE GENOMIC DNA]</scope>
    <source>
        <strain evidence="3 4">SM16</strain>
    </source>
</reference>
<keyword evidence="4" id="KW-1185">Reference proteome</keyword>
<dbReference type="Proteomes" id="UP001157910">
    <property type="component" value="Unassembled WGS sequence"/>
</dbReference>
<name>A0ABY1QUS5_9SPHN</name>
<protein>
    <submittedName>
        <fullName evidence="3">Relaxase/Mobilisation nuclease domain-containing protein</fullName>
    </submittedName>
</protein>
<feature type="region of interest" description="Disordered" evidence="1">
    <location>
        <begin position="333"/>
        <end position="375"/>
    </location>
</feature>
<dbReference type="EMBL" id="FXUI01000015">
    <property type="protein sequence ID" value="SMP80899.1"/>
    <property type="molecule type" value="Genomic_DNA"/>
</dbReference>
<dbReference type="Gene3D" id="3.30.930.30">
    <property type="match status" value="1"/>
</dbReference>
<evidence type="ECO:0000259" key="2">
    <source>
        <dbReference type="Pfam" id="PF03432"/>
    </source>
</evidence>
<dbReference type="RefSeq" id="WP_257542339.1">
    <property type="nucleotide sequence ID" value="NZ_FXUI01000015.1"/>
</dbReference>
<evidence type="ECO:0000256" key="1">
    <source>
        <dbReference type="SAM" id="MobiDB-lite"/>
    </source>
</evidence>
<dbReference type="InterPro" id="IPR005094">
    <property type="entry name" value="Endonuclease_MobA/VirD2"/>
</dbReference>
<gene>
    <name evidence="3" type="ORF">SAMN06296065_11582</name>
</gene>
<dbReference type="Pfam" id="PF03432">
    <property type="entry name" value="Relaxase"/>
    <property type="match status" value="1"/>
</dbReference>
<accession>A0ABY1QUS5</accession>
<feature type="compositionally biased region" description="Basic and acidic residues" evidence="1">
    <location>
        <begin position="346"/>
        <end position="375"/>
    </location>
</feature>
<evidence type="ECO:0000313" key="3">
    <source>
        <dbReference type="EMBL" id="SMP80899.1"/>
    </source>
</evidence>
<evidence type="ECO:0000313" key="4">
    <source>
        <dbReference type="Proteomes" id="UP001157910"/>
    </source>
</evidence>